<dbReference type="RefSeq" id="WP_026785554.1">
    <property type="nucleotide sequence ID" value="NZ_BJCD01000026.1"/>
</dbReference>
<accession>A0A479ZRV8</accession>
<sequence>MTINIKLMPDYCSYSLWGLDPDNIGDINPALLPLSKKTIKRLEKWAATYDQILKWDDPASSGFATVEEAEKFEREGVDLWHQLREELAPNYEVRYFSQKLRKVINNPDELMVSA</sequence>
<name>A0A479ZRV8_PLAAG</name>
<evidence type="ECO:0000313" key="2">
    <source>
        <dbReference type="Proteomes" id="UP000299794"/>
    </source>
</evidence>
<dbReference type="GeneID" id="77289647"/>
<dbReference type="AlphaFoldDB" id="A0A479ZRV8"/>
<comment type="caution">
    <text evidence="1">The sequence shown here is derived from an EMBL/GenBank/DDBJ whole genome shotgun (WGS) entry which is preliminary data.</text>
</comment>
<evidence type="ECO:0000313" key="1">
    <source>
        <dbReference type="EMBL" id="GCL34902.1"/>
    </source>
</evidence>
<proteinExistence type="predicted"/>
<dbReference type="EMBL" id="BJCD01000026">
    <property type="protein sequence ID" value="GCL34902.1"/>
    <property type="molecule type" value="Genomic_DNA"/>
</dbReference>
<reference evidence="2" key="1">
    <citation type="submission" date="2019-02" db="EMBL/GenBank/DDBJ databases">
        <title>Draft genome sequence of Planktothrix agardhii NIES-905.</title>
        <authorList>
            <person name="Yamaguchi H."/>
            <person name="Suzuki S."/>
            <person name="Kawachi M."/>
        </authorList>
    </citation>
    <scope>NUCLEOTIDE SEQUENCE [LARGE SCALE GENOMIC DNA]</scope>
    <source>
        <strain evidence="2">CCAP 1459/11A</strain>
    </source>
</reference>
<protein>
    <submittedName>
        <fullName evidence="1">Uncharacterized protein</fullName>
    </submittedName>
</protein>
<organism evidence="1 2">
    <name type="scientific">Planktothrix agardhii CCAP 1459/11A</name>
    <dbReference type="NCBI Taxonomy" id="282420"/>
    <lineage>
        <taxon>Bacteria</taxon>
        <taxon>Bacillati</taxon>
        <taxon>Cyanobacteriota</taxon>
        <taxon>Cyanophyceae</taxon>
        <taxon>Oscillatoriophycideae</taxon>
        <taxon>Oscillatoriales</taxon>
        <taxon>Microcoleaceae</taxon>
        <taxon>Planktothrix</taxon>
    </lineage>
</organism>
<gene>
    <name evidence="1" type="ORF">PA905_18810</name>
</gene>
<dbReference type="Proteomes" id="UP000299794">
    <property type="component" value="Unassembled WGS sequence"/>
</dbReference>